<keyword evidence="4" id="KW-0677">Repeat</keyword>
<dbReference type="Gene3D" id="2.160.10.10">
    <property type="entry name" value="Hexapeptide repeat proteins"/>
    <property type="match status" value="1"/>
</dbReference>
<dbReference type="Pfam" id="PF04613">
    <property type="entry name" value="LpxD"/>
    <property type="match status" value="1"/>
</dbReference>
<evidence type="ECO:0000259" key="7">
    <source>
        <dbReference type="Pfam" id="PF04613"/>
    </source>
</evidence>
<keyword evidence="10" id="KW-1185">Reference proteome</keyword>
<gene>
    <name evidence="9" type="ORF">SAMN05192529_10842</name>
</gene>
<dbReference type="Gene3D" id="3.40.1390.10">
    <property type="entry name" value="MurE/MurF, N-terminal domain"/>
    <property type="match status" value="1"/>
</dbReference>
<dbReference type="EMBL" id="FNQY01000008">
    <property type="protein sequence ID" value="SEA10119.1"/>
    <property type="molecule type" value="Genomic_DNA"/>
</dbReference>
<dbReference type="PANTHER" id="PTHR43378:SF2">
    <property type="entry name" value="UDP-3-O-ACYLGLUCOSAMINE N-ACYLTRANSFERASE 1, MITOCHONDRIAL-RELATED"/>
    <property type="match status" value="1"/>
</dbReference>
<dbReference type="GO" id="GO:0016410">
    <property type="term" value="F:N-acyltransferase activity"/>
    <property type="evidence" value="ECO:0007669"/>
    <property type="project" value="InterPro"/>
</dbReference>
<dbReference type="Pfam" id="PF14602">
    <property type="entry name" value="Hexapep_2"/>
    <property type="match status" value="1"/>
</dbReference>
<evidence type="ECO:0000313" key="10">
    <source>
        <dbReference type="Proteomes" id="UP000199041"/>
    </source>
</evidence>
<evidence type="ECO:0000259" key="8">
    <source>
        <dbReference type="Pfam" id="PF25087"/>
    </source>
</evidence>
<dbReference type="GO" id="GO:0009245">
    <property type="term" value="P:lipid A biosynthetic process"/>
    <property type="evidence" value="ECO:0007669"/>
    <property type="project" value="UniProtKB-KW"/>
</dbReference>
<dbReference type="InterPro" id="IPR011004">
    <property type="entry name" value="Trimer_LpxA-like_sf"/>
</dbReference>
<dbReference type="STRING" id="551991.SAMN05192529_10842"/>
<protein>
    <submittedName>
        <fullName evidence="9">UDP-3-O-[3-hydroxymyristoyl] glucosamine N-acyltransferase</fullName>
    </submittedName>
</protein>
<accession>A0A1H3YET9</accession>
<dbReference type="NCBIfam" id="NF002060">
    <property type="entry name" value="PRK00892.1"/>
    <property type="match status" value="1"/>
</dbReference>
<keyword evidence="6 9" id="KW-0012">Acyltransferase</keyword>
<dbReference type="InterPro" id="IPR020573">
    <property type="entry name" value="UDP_GlcNAc_AcTrfase_non-rep"/>
</dbReference>
<evidence type="ECO:0000256" key="6">
    <source>
        <dbReference type="ARBA" id="ARBA00023315"/>
    </source>
</evidence>
<reference evidence="9 10" key="1">
    <citation type="submission" date="2016-10" db="EMBL/GenBank/DDBJ databases">
        <authorList>
            <person name="de Groot N.N."/>
        </authorList>
    </citation>
    <scope>NUCLEOTIDE SEQUENCE [LARGE SCALE GENOMIC DNA]</scope>
    <source>
        <strain evidence="9 10">Vu-144</strain>
    </source>
</reference>
<dbReference type="AlphaFoldDB" id="A0A1H3YET9"/>
<evidence type="ECO:0000313" key="9">
    <source>
        <dbReference type="EMBL" id="SEA10119.1"/>
    </source>
</evidence>
<dbReference type="Proteomes" id="UP000199041">
    <property type="component" value="Unassembled WGS sequence"/>
</dbReference>
<sequence length="316" mass="34680">MEFPQPVTAKWIAELIEADIIGDSAREATGINELHKVKSGDIVFVDHPKYYDNCLKSAATFVIINDNTVTKPEDKVLLYCDKPFDAYLKIVQHFRPFTAASSMIDPSAVIGKDTIISPGVFIGKDVVIGEGCIIYPNTTISDYTRIGNHVIIQSGTVIGSDAFYYNTRKTEPVWYRKMQSCGAVIIEDYVEIGANCTIDRGVTDATRIGQGTKMDNLVHVGHDTEIGKNCLFAAQVGIAGATKIEDGVTLWGQVGVSKTLTIGENATVLAQSGVPSSLKGGKTYFGYPAEEAGYKRRELVWVKRIPELWKKVFQED</sequence>
<feature type="domain" description="Mannose-1-phosphate guanyltransferase C-terminal" evidence="8">
    <location>
        <begin position="101"/>
        <end position="160"/>
    </location>
</feature>
<evidence type="ECO:0000256" key="3">
    <source>
        <dbReference type="ARBA" id="ARBA00022679"/>
    </source>
</evidence>
<dbReference type="GO" id="GO:0016020">
    <property type="term" value="C:membrane"/>
    <property type="evidence" value="ECO:0007669"/>
    <property type="project" value="GOC"/>
</dbReference>
<organism evidence="9 10">
    <name type="scientific">Arachidicoccus rhizosphaerae</name>
    <dbReference type="NCBI Taxonomy" id="551991"/>
    <lineage>
        <taxon>Bacteria</taxon>
        <taxon>Pseudomonadati</taxon>
        <taxon>Bacteroidota</taxon>
        <taxon>Chitinophagia</taxon>
        <taxon>Chitinophagales</taxon>
        <taxon>Chitinophagaceae</taxon>
        <taxon>Arachidicoccus</taxon>
    </lineage>
</organism>
<keyword evidence="2" id="KW-0441">Lipid A biosynthesis</keyword>
<dbReference type="PANTHER" id="PTHR43378">
    <property type="entry name" value="UDP-3-O-ACYLGLUCOSAMINE N-ACYLTRANSFERASE"/>
    <property type="match status" value="1"/>
</dbReference>
<proteinExistence type="predicted"/>
<feature type="domain" description="UDP-3-O-[3-hydroxymyristoyl] glucosamine N-acyltransferase non-repeat region" evidence="7">
    <location>
        <begin position="29"/>
        <end position="93"/>
    </location>
</feature>
<keyword evidence="3 9" id="KW-0808">Transferase</keyword>
<evidence type="ECO:0000256" key="1">
    <source>
        <dbReference type="ARBA" id="ARBA00022516"/>
    </source>
</evidence>
<evidence type="ECO:0000256" key="5">
    <source>
        <dbReference type="ARBA" id="ARBA00023098"/>
    </source>
</evidence>
<dbReference type="SUPFAM" id="SSF51161">
    <property type="entry name" value="Trimeric LpxA-like enzymes"/>
    <property type="match status" value="1"/>
</dbReference>
<dbReference type="Pfam" id="PF25087">
    <property type="entry name" value="GMPPB_C"/>
    <property type="match status" value="1"/>
</dbReference>
<dbReference type="Pfam" id="PF00132">
    <property type="entry name" value="Hexapep"/>
    <property type="match status" value="1"/>
</dbReference>
<keyword evidence="1" id="KW-0444">Lipid biosynthesis</keyword>
<keyword evidence="5" id="KW-0443">Lipid metabolism</keyword>
<dbReference type="InterPro" id="IPR001451">
    <property type="entry name" value="Hexapep"/>
</dbReference>
<dbReference type="InterPro" id="IPR007691">
    <property type="entry name" value="LpxD"/>
</dbReference>
<dbReference type="CDD" id="cd03352">
    <property type="entry name" value="LbH_LpxD"/>
    <property type="match status" value="1"/>
</dbReference>
<evidence type="ECO:0000256" key="2">
    <source>
        <dbReference type="ARBA" id="ARBA00022556"/>
    </source>
</evidence>
<dbReference type="OrthoDB" id="9784739at2"/>
<name>A0A1H3YET9_9BACT</name>
<dbReference type="InterPro" id="IPR056729">
    <property type="entry name" value="GMPPB_C"/>
</dbReference>
<evidence type="ECO:0000256" key="4">
    <source>
        <dbReference type="ARBA" id="ARBA00022737"/>
    </source>
</evidence>
<dbReference type="RefSeq" id="WP_091396526.1">
    <property type="nucleotide sequence ID" value="NZ_FNQY01000008.1"/>
</dbReference>